<dbReference type="AlphaFoldDB" id="A0A454TZ91"/>
<dbReference type="Proteomes" id="UP000271222">
    <property type="component" value="Unassembled WGS sequence"/>
</dbReference>
<accession>A0A454TZ91</accession>
<protein>
    <submittedName>
        <fullName evidence="1">Uncharacterized protein</fullName>
    </submittedName>
</protein>
<sequence>MRTTEYSNRLNDAIERLKVRRNVLATAELLSHAAVDSVAEIRAAATELEVLAIDLASTQRDAAQSHRASLEA</sequence>
<evidence type="ECO:0000313" key="2">
    <source>
        <dbReference type="Proteomes" id="UP000271222"/>
    </source>
</evidence>
<dbReference type="EMBL" id="RJTL01000001">
    <property type="protein sequence ID" value="RNM11254.1"/>
    <property type="molecule type" value="Genomic_DNA"/>
</dbReference>
<dbReference type="RefSeq" id="WP_058907068.1">
    <property type="nucleotide sequence ID" value="NZ_JAAWVG010000001.1"/>
</dbReference>
<comment type="caution">
    <text evidence="1">The sequence shown here is derived from an EMBL/GenBank/DDBJ whole genome shotgun (WGS) entry which is preliminary data.</text>
</comment>
<evidence type="ECO:0000313" key="1">
    <source>
        <dbReference type="EMBL" id="RNM11254.1"/>
    </source>
</evidence>
<reference evidence="1 2" key="1">
    <citation type="submission" date="2018-10" db="EMBL/GenBank/DDBJ databases">
        <title>Draft Genome Sequence of Ralstonia pseudosolanacearum (R. solanacearum phylotype I) Strain Tg03 Isolated from Luffa cylindrica in China.</title>
        <authorList>
            <person name="Yuan G.-Q."/>
            <person name="Li Q.-Q."/>
            <person name="Zhang Y.-W."/>
        </authorList>
    </citation>
    <scope>NUCLEOTIDE SEQUENCE [LARGE SCALE GENOMIC DNA]</scope>
    <source>
        <strain evidence="1 2">Tg03</strain>
    </source>
</reference>
<gene>
    <name evidence="1" type="ORF">EGA29_00215</name>
</gene>
<name>A0A454TZ91_9RALS</name>
<organism evidence="1 2">
    <name type="scientific">Ralstonia pseudosolanacearum</name>
    <dbReference type="NCBI Taxonomy" id="1310165"/>
    <lineage>
        <taxon>Bacteria</taxon>
        <taxon>Pseudomonadati</taxon>
        <taxon>Pseudomonadota</taxon>
        <taxon>Betaproteobacteria</taxon>
        <taxon>Burkholderiales</taxon>
        <taxon>Burkholderiaceae</taxon>
        <taxon>Ralstonia</taxon>
        <taxon>Ralstonia solanacearum species complex</taxon>
    </lineage>
</organism>
<proteinExistence type="predicted"/>